<dbReference type="GO" id="GO:0005524">
    <property type="term" value="F:ATP binding"/>
    <property type="evidence" value="ECO:0007669"/>
    <property type="project" value="UniProtKB-UniRule"/>
</dbReference>
<reference evidence="2 3" key="1">
    <citation type="submission" date="2019-06" db="EMBL/GenBank/DDBJ databases">
        <title>Sulfurimonas gotlandica sp. nov., a chemoautotrophic and psychrotolerant epsilonproteobacterium isolated from a pelagic redoxcline, and an emended description of the genus Sulfurimonas.</title>
        <authorList>
            <person name="Wang S."/>
            <person name="Jiang L."/>
            <person name="Shao Z."/>
        </authorList>
    </citation>
    <scope>NUCLEOTIDE SEQUENCE [LARGE SCALE GENOMIC DNA]</scope>
    <source>
        <strain evidence="2 3">S2-6</strain>
    </source>
</reference>
<dbReference type="SUPFAM" id="SSF53067">
    <property type="entry name" value="Actin-like ATPase domain"/>
    <property type="match status" value="1"/>
</dbReference>
<dbReference type="UniPathway" id="UPA00544"/>
<dbReference type="GO" id="GO:0016773">
    <property type="term" value="F:phosphotransferase activity, alcohol group as acceptor"/>
    <property type="evidence" value="ECO:0007669"/>
    <property type="project" value="UniProtKB-UniRule"/>
</dbReference>
<dbReference type="Proteomes" id="UP000593719">
    <property type="component" value="Chromosome"/>
</dbReference>
<dbReference type="CDD" id="cd24050">
    <property type="entry name" value="ASKHA_NBD_ANMK"/>
    <property type="match status" value="1"/>
</dbReference>
<dbReference type="InterPro" id="IPR043129">
    <property type="entry name" value="ATPase_NBD"/>
</dbReference>
<evidence type="ECO:0000313" key="2">
    <source>
        <dbReference type="EMBL" id="QOP44519.1"/>
    </source>
</evidence>
<keyword evidence="1" id="KW-0547">Nucleotide-binding</keyword>
<keyword evidence="1" id="KW-0067">ATP-binding</keyword>
<dbReference type="EMBL" id="CP041235">
    <property type="protein sequence ID" value="QOP44519.1"/>
    <property type="molecule type" value="Genomic_DNA"/>
</dbReference>
<dbReference type="UniPathway" id="UPA00343"/>
<dbReference type="GO" id="GO:0006040">
    <property type="term" value="P:amino sugar metabolic process"/>
    <property type="evidence" value="ECO:0007669"/>
    <property type="project" value="InterPro"/>
</dbReference>
<proteinExistence type="inferred from homology"/>
<dbReference type="GO" id="GO:0016301">
    <property type="term" value="F:kinase activity"/>
    <property type="evidence" value="ECO:0007669"/>
    <property type="project" value="UniProtKB-KW"/>
</dbReference>
<dbReference type="AlphaFoldDB" id="A0A7M1B454"/>
<organism evidence="2 3">
    <name type="scientific">Sulfurimonas sediminis</name>
    <dbReference type="NCBI Taxonomy" id="2590020"/>
    <lineage>
        <taxon>Bacteria</taxon>
        <taxon>Pseudomonadati</taxon>
        <taxon>Campylobacterota</taxon>
        <taxon>Epsilonproteobacteria</taxon>
        <taxon>Campylobacterales</taxon>
        <taxon>Sulfurimonadaceae</taxon>
        <taxon>Sulfurimonas</taxon>
    </lineage>
</organism>
<keyword evidence="1" id="KW-0119">Carbohydrate metabolism</keyword>
<dbReference type="PANTHER" id="PTHR30605">
    <property type="entry name" value="ANHYDRO-N-ACETYLMURAMIC ACID KINASE"/>
    <property type="match status" value="1"/>
</dbReference>
<gene>
    <name evidence="1" type="primary">anmK</name>
    <name evidence="2" type="ORF">FJR45_11440</name>
</gene>
<evidence type="ECO:0000313" key="3">
    <source>
        <dbReference type="Proteomes" id="UP000593719"/>
    </source>
</evidence>
<comment type="catalytic activity">
    <reaction evidence="1">
        <text>1,6-anhydro-N-acetyl-beta-muramate + ATP + H2O = N-acetyl-D-muramate 6-phosphate + ADP + H(+)</text>
        <dbReference type="Rhea" id="RHEA:24952"/>
        <dbReference type="ChEBI" id="CHEBI:15377"/>
        <dbReference type="ChEBI" id="CHEBI:15378"/>
        <dbReference type="ChEBI" id="CHEBI:30616"/>
        <dbReference type="ChEBI" id="CHEBI:58690"/>
        <dbReference type="ChEBI" id="CHEBI:58722"/>
        <dbReference type="ChEBI" id="CHEBI:456216"/>
        <dbReference type="EC" id="2.7.1.170"/>
    </reaction>
</comment>
<dbReference type="GO" id="GO:0009254">
    <property type="term" value="P:peptidoglycan turnover"/>
    <property type="evidence" value="ECO:0007669"/>
    <property type="project" value="UniProtKB-UniRule"/>
</dbReference>
<dbReference type="KEGG" id="ssei:FJR45_11440"/>
<keyword evidence="1 2" id="KW-0418">Kinase</keyword>
<comment type="pathway">
    <text evidence="1">Cell wall biogenesis; peptidoglycan recycling.</text>
</comment>
<comment type="function">
    <text evidence="1">Catalyzes the specific phosphorylation of 1,6-anhydro-N-acetylmuramic acid (anhMurNAc) with the simultaneous cleavage of the 1,6-anhydro ring, generating MurNAc-6-P. Is required for the utilization of anhMurNAc either imported from the medium or derived from its own cell wall murein, and thus plays a role in cell wall recycling.</text>
</comment>
<sequence length="362" mass="39531">MKEYYLGVMSGTSLDGIDIALCEIDDTHCKLFASAEYPFPGVLKEEILKLTAGFGTLRHIGECHTKLGLLFAECINDFLTTNALHVKSIHAIGLHGQTLWHAPDSLYPFSMQLGNPNIVAAKTGITTVADFRGKDIANGGEGAPFAPAFHQFLFADTQENTAVLNIGGMANISLLFDTFCGWDVGCGNVLMDMWMQKTESQNYDTEGAFAKSGEPHEALLAQMLADEYFDKKAPKSTGREYFNAAWLEKNLRGFEHLSDTQVQRTLLELTAHSIANDVNATQATQLIVCGGGTKNSFLMQRLNVLCHAKVLPSDALGINSDFLEAMAFAWFAKKRIHQEPLLLKKVTGAKKDSIAGAIYAAD</sequence>
<keyword evidence="1 2" id="KW-0808">Transferase</keyword>
<dbReference type="RefSeq" id="WP_193150650.1">
    <property type="nucleotide sequence ID" value="NZ_CP041235.1"/>
</dbReference>
<dbReference type="PANTHER" id="PTHR30605:SF0">
    <property type="entry name" value="ANHYDRO-N-ACETYLMURAMIC ACID KINASE"/>
    <property type="match status" value="1"/>
</dbReference>
<keyword evidence="3" id="KW-1185">Reference proteome</keyword>
<dbReference type="EC" id="2.7.1.170" evidence="1"/>
<dbReference type="InterPro" id="IPR005338">
    <property type="entry name" value="Anhydro_N_Ac-Mur_kinase"/>
</dbReference>
<dbReference type="GO" id="GO:0097175">
    <property type="term" value="P:1,6-anhydro-N-acetyl-beta-muramic acid catabolic process"/>
    <property type="evidence" value="ECO:0007669"/>
    <property type="project" value="UniProtKB-UniRule"/>
</dbReference>
<comment type="pathway">
    <text evidence="1">Amino-sugar metabolism; 1,6-anhydro-N-acetylmuramate degradation.</text>
</comment>
<dbReference type="NCBIfam" id="NF007139">
    <property type="entry name" value="PRK09585.1-3"/>
    <property type="match status" value="1"/>
</dbReference>
<dbReference type="Pfam" id="PF03702">
    <property type="entry name" value="AnmK"/>
    <property type="match status" value="1"/>
</dbReference>
<name>A0A7M1B454_9BACT</name>
<feature type="binding site" evidence="1">
    <location>
        <begin position="11"/>
        <end position="18"/>
    </location>
    <ligand>
        <name>ATP</name>
        <dbReference type="ChEBI" id="CHEBI:30616"/>
    </ligand>
</feature>
<evidence type="ECO:0000256" key="1">
    <source>
        <dbReference type="HAMAP-Rule" id="MF_01270"/>
    </source>
</evidence>
<accession>A0A7M1B454</accession>
<protein>
    <recommendedName>
        <fullName evidence="1">Anhydro-N-acetylmuramic acid kinase</fullName>
        <ecNumber evidence="1">2.7.1.170</ecNumber>
    </recommendedName>
    <alternativeName>
        <fullName evidence="1">AnhMurNAc kinase</fullName>
    </alternativeName>
</protein>
<comment type="similarity">
    <text evidence="1">Belongs to the anhydro-N-acetylmuramic acid kinase family.</text>
</comment>
<dbReference type="HAMAP" id="MF_01270">
    <property type="entry name" value="AnhMurNAc_kinase"/>
    <property type="match status" value="1"/>
</dbReference>
<dbReference type="Gene3D" id="3.30.420.40">
    <property type="match status" value="2"/>
</dbReference>